<dbReference type="Gene3D" id="3.40.50.1240">
    <property type="entry name" value="Phosphoglycerate mutase-like"/>
    <property type="match status" value="1"/>
</dbReference>
<feature type="active site" description="Tele-phosphohistidine intermediate" evidence="2">
    <location>
        <position position="11"/>
    </location>
</feature>
<dbReference type="PROSITE" id="PS00175">
    <property type="entry name" value="PG_MUTASE"/>
    <property type="match status" value="1"/>
</dbReference>
<dbReference type="InterPro" id="IPR029033">
    <property type="entry name" value="His_PPase_superfam"/>
</dbReference>
<name>A0A0C3LKV9_9AGAM</name>
<proteinExistence type="predicted"/>
<protein>
    <recommendedName>
        <fullName evidence="7">Phosphoglycerate mutase-like protein</fullName>
    </recommendedName>
</protein>
<dbReference type="STRING" id="1051891.A0A0C3LKV9"/>
<feature type="region of interest" description="Disordered" evidence="4">
    <location>
        <begin position="212"/>
        <end position="237"/>
    </location>
</feature>
<dbReference type="GO" id="GO:0045820">
    <property type="term" value="P:negative regulation of glycolytic process"/>
    <property type="evidence" value="ECO:0007669"/>
    <property type="project" value="TreeGrafter"/>
</dbReference>
<dbReference type="HOGENOM" id="CLU_033323_9_2_1"/>
<evidence type="ECO:0008006" key="7">
    <source>
        <dbReference type="Google" id="ProtNLM"/>
    </source>
</evidence>
<evidence type="ECO:0000256" key="3">
    <source>
        <dbReference type="PIRSR" id="PIRSR613078-2"/>
    </source>
</evidence>
<dbReference type="OrthoDB" id="354304at2759"/>
<sequence length="237" mass="25688">MPIVNVYIVRHGETVENAKGIIQGQIDTQLNELGRTQAERLGEVLSGVRFTHAYTSDLSRARDTAQAVVDRQPGGGLELVPDSGLRERYLGDMEGKHGSSMRRAGVPANAESGEALLARCLAWWDSAIVPLARSKDIPSTVNVLAVSHGAWIGTMVRLGLASRNYRGLDKFGGPLFNSSITIVRVDEGGKKGEIIKYGDISHLLLAKKDGKWEKPDANNADVLSNEDDEERRAVSGD</sequence>
<evidence type="ECO:0000313" key="5">
    <source>
        <dbReference type="EMBL" id="KIO34758.1"/>
    </source>
</evidence>
<dbReference type="InterPro" id="IPR013078">
    <property type="entry name" value="His_Pase_superF_clade-1"/>
</dbReference>
<dbReference type="PANTHER" id="PTHR46517">
    <property type="entry name" value="FRUCTOSE-2,6-BISPHOSPHATASE TIGAR"/>
    <property type="match status" value="1"/>
</dbReference>
<dbReference type="PANTHER" id="PTHR46517:SF1">
    <property type="entry name" value="FRUCTOSE-2,6-BISPHOSPHATASE TIGAR"/>
    <property type="match status" value="1"/>
</dbReference>
<dbReference type="InterPro" id="IPR001345">
    <property type="entry name" value="PG/BPGM_mutase_AS"/>
</dbReference>
<keyword evidence="1" id="KW-0378">Hydrolase</keyword>
<reference evidence="5 6" key="1">
    <citation type="submission" date="2014-04" db="EMBL/GenBank/DDBJ databases">
        <authorList>
            <consortium name="DOE Joint Genome Institute"/>
            <person name="Kuo A."/>
            <person name="Girlanda M."/>
            <person name="Perotto S."/>
            <person name="Kohler A."/>
            <person name="Nagy L.G."/>
            <person name="Floudas D."/>
            <person name="Copeland A."/>
            <person name="Barry K.W."/>
            <person name="Cichocki N."/>
            <person name="Veneault-Fourrey C."/>
            <person name="LaButti K."/>
            <person name="Lindquist E.A."/>
            <person name="Lipzen A."/>
            <person name="Lundell T."/>
            <person name="Morin E."/>
            <person name="Murat C."/>
            <person name="Sun H."/>
            <person name="Tunlid A."/>
            <person name="Henrissat B."/>
            <person name="Grigoriev I.V."/>
            <person name="Hibbett D.S."/>
            <person name="Martin F."/>
            <person name="Nordberg H.P."/>
            <person name="Cantor M.N."/>
            <person name="Hua S.X."/>
        </authorList>
    </citation>
    <scope>NUCLEOTIDE SEQUENCE [LARGE SCALE GENOMIC DNA]</scope>
    <source>
        <strain evidence="5 6">MUT 4182</strain>
    </source>
</reference>
<feature type="binding site" evidence="3">
    <location>
        <begin position="10"/>
        <end position="17"/>
    </location>
    <ligand>
        <name>substrate</name>
    </ligand>
</feature>
<gene>
    <name evidence="5" type="ORF">M407DRAFT_240563</name>
</gene>
<feature type="active site" description="Proton donor/acceptor" evidence="2">
    <location>
        <position position="87"/>
    </location>
</feature>
<dbReference type="GO" id="GO:0004331">
    <property type="term" value="F:fructose-2,6-bisphosphate 2-phosphatase activity"/>
    <property type="evidence" value="ECO:0007669"/>
    <property type="project" value="TreeGrafter"/>
</dbReference>
<dbReference type="Proteomes" id="UP000054248">
    <property type="component" value="Unassembled WGS sequence"/>
</dbReference>
<dbReference type="SUPFAM" id="SSF53254">
    <property type="entry name" value="Phosphoglycerate mutase-like"/>
    <property type="match status" value="1"/>
</dbReference>
<dbReference type="GO" id="GO:0005829">
    <property type="term" value="C:cytosol"/>
    <property type="evidence" value="ECO:0007669"/>
    <property type="project" value="TreeGrafter"/>
</dbReference>
<dbReference type="EMBL" id="KN822942">
    <property type="protein sequence ID" value="KIO34758.1"/>
    <property type="molecule type" value="Genomic_DNA"/>
</dbReference>
<evidence type="ECO:0000256" key="2">
    <source>
        <dbReference type="PIRSR" id="PIRSR613078-1"/>
    </source>
</evidence>
<evidence type="ECO:0000256" key="1">
    <source>
        <dbReference type="ARBA" id="ARBA00022801"/>
    </source>
</evidence>
<dbReference type="CDD" id="cd07067">
    <property type="entry name" value="HP_PGM_like"/>
    <property type="match status" value="1"/>
</dbReference>
<dbReference type="GO" id="GO:0043456">
    <property type="term" value="P:regulation of pentose-phosphate shunt"/>
    <property type="evidence" value="ECO:0007669"/>
    <property type="project" value="TreeGrafter"/>
</dbReference>
<keyword evidence="6" id="KW-1185">Reference proteome</keyword>
<accession>A0A0C3LKV9</accession>
<feature type="binding site" evidence="3">
    <location>
        <position position="60"/>
    </location>
    <ligand>
        <name>substrate</name>
    </ligand>
</feature>
<evidence type="ECO:0000256" key="4">
    <source>
        <dbReference type="SAM" id="MobiDB-lite"/>
    </source>
</evidence>
<dbReference type="SMART" id="SM00855">
    <property type="entry name" value="PGAM"/>
    <property type="match status" value="1"/>
</dbReference>
<dbReference type="AlphaFoldDB" id="A0A0C3LKV9"/>
<organism evidence="5 6">
    <name type="scientific">Tulasnella calospora MUT 4182</name>
    <dbReference type="NCBI Taxonomy" id="1051891"/>
    <lineage>
        <taxon>Eukaryota</taxon>
        <taxon>Fungi</taxon>
        <taxon>Dikarya</taxon>
        <taxon>Basidiomycota</taxon>
        <taxon>Agaricomycotina</taxon>
        <taxon>Agaricomycetes</taxon>
        <taxon>Cantharellales</taxon>
        <taxon>Tulasnellaceae</taxon>
        <taxon>Tulasnella</taxon>
    </lineage>
</organism>
<evidence type="ECO:0000313" key="6">
    <source>
        <dbReference type="Proteomes" id="UP000054248"/>
    </source>
</evidence>
<reference evidence="6" key="2">
    <citation type="submission" date="2015-01" db="EMBL/GenBank/DDBJ databases">
        <title>Evolutionary Origins and Diversification of the Mycorrhizal Mutualists.</title>
        <authorList>
            <consortium name="DOE Joint Genome Institute"/>
            <consortium name="Mycorrhizal Genomics Consortium"/>
            <person name="Kohler A."/>
            <person name="Kuo A."/>
            <person name="Nagy L.G."/>
            <person name="Floudas D."/>
            <person name="Copeland A."/>
            <person name="Barry K.W."/>
            <person name="Cichocki N."/>
            <person name="Veneault-Fourrey C."/>
            <person name="LaButti K."/>
            <person name="Lindquist E.A."/>
            <person name="Lipzen A."/>
            <person name="Lundell T."/>
            <person name="Morin E."/>
            <person name="Murat C."/>
            <person name="Riley R."/>
            <person name="Ohm R."/>
            <person name="Sun H."/>
            <person name="Tunlid A."/>
            <person name="Henrissat B."/>
            <person name="Grigoriev I.V."/>
            <person name="Hibbett D.S."/>
            <person name="Martin F."/>
        </authorList>
    </citation>
    <scope>NUCLEOTIDE SEQUENCE [LARGE SCALE GENOMIC DNA]</scope>
    <source>
        <strain evidence="6">MUT 4182</strain>
    </source>
</reference>
<dbReference type="Pfam" id="PF00300">
    <property type="entry name" value="His_Phos_1"/>
    <property type="match status" value="1"/>
</dbReference>
<dbReference type="InterPro" id="IPR051695">
    <property type="entry name" value="Phosphoglycerate_Mutase"/>
</dbReference>